<comment type="caution">
    <text evidence="3">The sequence shown here is derived from an EMBL/GenBank/DDBJ whole genome shotgun (WGS) entry which is preliminary data.</text>
</comment>
<protein>
    <submittedName>
        <fullName evidence="3">Cell division protein FtsP</fullName>
    </submittedName>
</protein>
<evidence type="ECO:0000259" key="2">
    <source>
        <dbReference type="Pfam" id="PF16033"/>
    </source>
</evidence>
<keyword evidence="1" id="KW-0732">Signal</keyword>
<feature type="chain" id="PRO_5012375433" evidence="1">
    <location>
        <begin position="19"/>
        <end position="219"/>
    </location>
</feature>
<sequence>MWKQLVLLASLAVGICYSGPVGDEKPAENTSLLELPEDTPVDKIDFKRYRFHEQKKRYLKVGDKNGCDENMRFFAVPNDERLGRCDCDWFQCSRPLLYDDKTDKCYWAWSTGPCKTGEWYTFDEKSLPICKTHPCPDFPITETDKGINFNFQNPKDSKCYEAGTQGYCGEDEGLLMIYPNEPIPVCRTTTLCYPLMVPETMQCIQGNKWHQTSNSNCTF</sequence>
<dbReference type="OrthoDB" id="6338576at2759"/>
<dbReference type="AlphaFoldDB" id="A0A226E0D1"/>
<dbReference type="Proteomes" id="UP000198287">
    <property type="component" value="Unassembled WGS sequence"/>
</dbReference>
<proteinExistence type="predicted"/>
<dbReference type="Pfam" id="PF16033">
    <property type="entry name" value="DUF4789"/>
    <property type="match status" value="1"/>
</dbReference>
<keyword evidence="4" id="KW-1185">Reference proteome</keyword>
<dbReference type="PANTHER" id="PTHR21177:SF4">
    <property type="entry name" value="IP06524P"/>
    <property type="match status" value="1"/>
</dbReference>
<keyword evidence="3" id="KW-0132">Cell division</keyword>
<feature type="signal peptide" evidence="1">
    <location>
        <begin position="1"/>
        <end position="18"/>
    </location>
</feature>
<reference evidence="3 4" key="1">
    <citation type="submission" date="2015-12" db="EMBL/GenBank/DDBJ databases">
        <title>The genome of Folsomia candida.</title>
        <authorList>
            <person name="Faddeeva A."/>
            <person name="Derks M.F."/>
            <person name="Anvar Y."/>
            <person name="Smit S."/>
            <person name="Van Straalen N."/>
            <person name="Roelofs D."/>
        </authorList>
    </citation>
    <scope>NUCLEOTIDE SEQUENCE [LARGE SCALE GENOMIC DNA]</scope>
    <source>
        <strain evidence="3 4">VU population</strain>
        <tissue evidence="3">Whole body</tissue>
    </source>
</reference>
<dbReference type="InterPro" id="IPR031993">
    <property type="entry name" value="DUF4789"/>
</dbReference>
<evidence type="ECO:0000313" key="4">
    <source>
        <dbReference type="Proteomes" id="UP000198287"/>
    </source>
</evidence>
<accession>A0A226E0D1</accession>
<keyword evidence="3" id="KW-0131">Cell cycle</keyword>
<feature type="domain" description="DUF4789" evidence="2">
    <location>
        <begin position="67"/>
        <end position="168"/>
    </location>
</feature>
<organism evidence="3 4">
    <name type="scientific">Folsomia candida</name>
    <name type="common">Springtail</name>
    <dbReference type="NCBI Taxonomy" id="158441"/>
    <lineage>
        <taxon>Eukaryota</taxon>
        <taxon>Metazoa</taxon>
        <taxon>Ecdysozoa</taxon>
        <taxon>Arthropoda</taxon>
        <taxon>Hexapoda</taxon>
        <taxon>Collembola</taxon>
        <taxon>Entomobryomorpha</taxon>
        <taxon>Isotomoidea</taxon>
        <taxon>Isotomidae</taxon>
        <taxon>Proisotominae</taxon>
        <taxon>Folsomia</taxon>
    </lineage>
</organism>
<evidence type="ECO:0000313" key="3">
    <source>
        <dbReference type="EMBL" id="OXA50427.1"/>
    </source>
</evidence>
<evidence type="ECO:0000256" key="1">
    <source>
        <dbReference type="SAM" id="SignalP"/>
    </source>
</evidence>
<gene>
    <name evidence="3" type="ORF">Fcan01_14796</name>
</gene>
<name>A0A226E0D1_FOLCA</name>
<dbReference type="EMBL" id="LNIX01000009">
    <property type="protein sequence ID" value="OXA50427.1"/>
    <property type="molecule type" value="Genomic_DNA"/>
</dbReference>
<dbReference type="PANTHER" id="PTHR21177">
    <property type="entry name" value="IP06524P-RELATED"/>
    <property type="match status" value="1"/>
</dbReference>
<dbReference type="GO" id="GO:0051301">
    <property type="term" value="P:cell division"/>
    <property type="evidence" value="ECO:0007669"/>
    <property type="project" value="UniProtKB-KW"/>
</dbReference>